<dbReference type="EMBL" id="CP033604">
    <property type="protein sequence ID" value="AYV37962.1"/>
    <property type="molecule type" value="Genomic_DNA"/>
</dbReference>
<dbReference type="InterPro" id="IPR004629">
    <property type="entry name" value="WecG_TagA_CpsF"/>
</dbReference>
<dbReference type="GO" id="GO:0016758">
    <property type="term" value="F:hexosyltransferase activity"/>
    <property type="evidence" value="ECO:0007669"/>
    <property type="project" value="TreeGrafter"/>
</dbReference>
<protein>
    <submittedName>
        <fullName evidence="3">Glycosyltransferase</fullName>
    </submittedName>
</protein>
<dbReference type="Proteomes" id="UP000267614">
    <property type="component" value="Chromosome"/>
</dbReference>
<keyword evidence="1" id="KW-0328">Glycosyltransferase</keyword>
<evidence type="ECO:0000256" key="2">
    <source>
        <dbReference type="ARBA" id="ARBA00022679"/>
    </source>
</evidence>
<evidence type="ECO:0000256" key="1">
    <source>
        <dbReference type="ARBA" id="ARBA00022676"/>
    </source>
</evidence>
<sequence length="240" mass="27910">MYSKILERKVKNKDFFMSLIAGELKNKKISFVNPFSYKVICNNDDVINEVDYWFSDGILLTLLMNFFNSSKIDRVSFDFSSIADDFFSYAELCGLNLAIIGAKDNEITKAVDHIRQQYPKLKVAYYRDGYFDINDEDVFNNMKSLGVEVLLVGMGTPYQEQFIIEASKRMDSILSITCGGFLTQTAMSGDYYHPLVKKFGLRWLQRAILHKHVRKRLLHDYPIFIFSYIFSRLHSKIFGN</sequence>
<dbReference type="CDD" id="cd06533">
    <property type="entry name" value="Glyco_transf_WecG_TagA"/>
    <property type="match status" value="1"/>
</dbReference>
<reference evidence="3 4" key="1">
    <citation type="submission" date="2018-11" db="EMBL/GenBank/DDBJ databases">
        <title>Complete genome sequence of multidrug-resistant Aeromonas veronii strain MS-18-37.</title>
        <authorList>
            <person name="Abdelhamed H."/>
            <person name="Lawrence M."/>
            <person name="Waldbieser G."/>
        </authorList>
    </citation>
    <scope>NUCLEOTIDE SEQUENCE [LARGE SCALE GENOMIC DNA]</scope>
    <source>
        <strain evidence="3 4">MS-18-37</strain>
    </source>
</reference>
<evidence type="ECO:0000313" key="3">
    <source>
        <dbReference type="EMBL" id="AYV37962.1"/>
    </source>
</evidence>
<dbReference type="AlphaFoldDB" id="A0AAN1QEZ4"/>
<dbReference type="Pfam" id="PF03808">
    <property type="entry name" value="Glyco_tran_WecG"/>
    <property type="match status" value="1"/>
</dbReference>
<proteinExistence type="predicted"/>
<evidence type="ECO:0000313" key="4">
    <source>
        <dbReference type="Proteomes" id="UP000267614"/>
    </source>
</evidence>
<name>A0AAN1QEZ4_AERVE</name>
<keyword evidence="2" id="KW-0808">Transferase</keyword>
<organism evidence="3 4">
    <name type="scientific">Aeromonas veronii</name>
    <dbReference type="NCBI Taxonomy" id="654"/>
    <lineage>
        <taxon>Bacteria</taxon>
        <taxon>Pseudomonadati</taxon>
        <taxon>Pseudomonadota</taxon>
        <taxon>Gammaproteobacteria</taxon>
        <taxon>Aeromonadales</taxon>
        <taxon>Aeromonadaceae</taxon>
        <taxon>Aeromonas</taxon>
    </lineage>
</organism>
<dbReference type="PANTHER" id="PTHR34136:SF1">
    <property type="entry name" value="UDP-N-ACETYL-D-MANNOSAMINURONIC ACID TRANSFERASE"/>
    <property type="match status" value="1"/>
</dbReference>
<gene>
    <name evidence="3" type="ORF">EFI48_14780</name>
</gene>
<dbReference type="PANTHER" id="PTHR34136">
    <property type="match status" value="1"/>
</dbReference>
<accession>A0AAN1QEZ4</accession>